<evidence type="ECO:0000256" key="11">
    <source>
        <dbReference type="ARBA" id="ARBA00022842"/>
    </source>
</evidence>
<keyword evidence="12" id="KW-0239">DNA-directed DNA polymerase</keyword>
<comment type="cofactor">
    <cofactor evidence="1">
        <name>Mn(2+)</name>
        <dbReference type="ChEBI" id="CHEBI:29035"/>
    </cofactor>
</comment>
<keyword evidence="6" id="KW-0235">DNA replication</keyword>
<dbReference type="EMBL" id="LAZR01000002">
    <property type="protein sequence ID" value="KKO11977.1"/>
    <property type="molecule type" value="Genomic_DNA"/>
</dbReference>
<keyword evidence="9" id="KW-0378">Hydrolase</keyword>
<evidence type="ECO:0000259" key="14">
    <source>
        <dbReference type="SMART" id="SM00479"/>
    </source>
</evidence>
<keyword evidence="5" id="KW-0548">Nucleotidyltransferase</keyword>
<dbReference type="SUPFAM" id="SSF53098">
    <property type="entry name" value="Ribonuclease H-like"/>
    <property type="match status" value="1"/>
</dbReference>
<dbReference type="GO" id="GO:0003887">
    <property type="term" value="F:DNA-directed DNA polymerase activity"/>
    <property type="evidence" value="ECO:0007669"/>
    <property type="project" value="UniProtKB-KW"/>
</dbReference>
<gene>
    <name evidence="15" type="ORF">LCGC14_0014810</name>
</gene>
<keyword evidence="7" id="KW-0540">Nuclease</keyword>
<dbReference type="InterPro" id="IPR013520">
    <property type="entry name" value="Ribonucl_H"/>
</dbReference>
<keyword evidence="10" id="KW-0269">Exonuclease</keyword>
<dbReference type="NCBIfam" id="NF004316">
    <property type="entry name" value="PRK05711.1"/>
    <property type="match status" value="1"/>
</dbReference>
<dbReference type="AlphaFoldDB" id="A0A0F9YI74"/>
<name>A0A0F9YI74_9ZZZZ</name>
<protein>
    <recommendedName>
        <fullName evidence="3">DNA polymerase III subunit epsilon</fullName>
    </recommendedName>
</protein>
<dbReference type="Gene3D" id="3.30.420.10">
    <property type="entry name" value="Ribonuclease H-like superfamily/Ribonuclease H"/>
    <property type="match status" value="1"/>
</dbReference>
<keyword evidence="4" id="KW-0808">Transferase</keyword>
<organism evidence="15">
    <name type="scientific">marine sediment metagenome</name>
    <dbReference type="NCBI Taxonomy" id="412755"/>
    <lineage>
        <taxon>unclassified sequences</taxon>
        <taxon>metagenomes</taxon>
        <taxon>ecological metagenomes</taxon>
    </lineage>
</organism>
<evidence type="ECO:0000256" key="12">
    <source>
        <dbReference type="ARBA" id="ARBA00022932"/>
    </source>
</evidence>
<accession>A0A0F9YI74</accession>
<keyword evidence="13" id="KW-0464">Manganese</keyword>
<evidence type="ECO:0000256" key="7">
    <source>
        <dbReference type="ARBA" id="ARBA00022722"/>
    </source>
</evidence>
<evidence type="ECO:0000256" key="5">
    <source>
        <dbReference type="ARBA" id="ARBA00022695"/>
    </source>
</evidence>
<evidence type="ECO:0000256" key="9">
    <source>
        <dbReference type="ARBA" id="ARBA00022801"/>
    </source>
</evidence>
<dbReference type="GO" id="GO:0008408">
    <property type="term" value="F:3'-5' exonuclease activity"/>
    <property type="evidence" value="ECO:0007669"/>
    <property type="project" value="TreeGrafter"/>
</dbReference>
<dbReference type="CDD" id="cd06131">
    <property type="entry name" value="DNA_pol_III_epsilon_Ecoli_like"/>
    <property type="match status" value="1"/>
</dbReference>
<dbReference type="InterPro" id="IPR036397">
    <property type="entry name" value="RNaseH_sf"/>
</dbReference>
<comment type="cofactor">
    <cofactor evidence="2">
        <name>Mg(2+)</name>
        <dbReference type="ChEBI" id="CHEBI:18420"/>
    </cofactor>
</comment>
<feature type="domain" description="Exonuclease" evidence="14">
    <location>
        <begin position="2"/>
        <end position="174"/>
    </location>
</feature>
<evidence type="ECO:0000256" key="4">
    <source>
        <dbReference type="ARBA" id="ARBA00022679"/>
    </source>
</evidence>
<dbReference type="InterPro" id="IPR012337">
    <property type="entry name" value="RNaseH-like_sf"/>
</dbReference>
<dbReference type="GO" id="GO:0046872">
    <property type="term" value="F:metal ion binding"/>
    <property type="evidence" value="ECO:0007669"/>
    <property type="project" value="UniProtKB-KW"/>
</dbReference>
<sequence>MRQIVLDTETTGLDPVNHRIIEIGCVELERRRLTGRHYHQYTNPMREVDEAAQEVHGISNEFLNDKPEFSAVVDEFLTFVKGAELLIHNAPFDIGFLNAELARLGDAYGRMEDHCTITDTLGMARRKHPGQRNSLDALCKRYGVDNSQRDLHGALLDAEILADVYLMLSGGQTDLSLAADESAERSGQDHHQGLSRDGLVLTVIQPSAEELGAHESFLAQINKVSGERCLWLQGDQMVPTPDSVAVSAVLPADDFDDDDEEDEITGEII</sequence>
<evidence type="ECO:0000256" key="6">
    <source>
        <dbReference type="ARBA" id="ARBA00022705"/>
    </source>
</evidence>
<comment type="caution">
    <text evidence="15">The sequence shown here is derived from an EMBL/GenBank/DDBJ whole genome shotgun (WGS) entry which is preliminary data.</text>
</comment>
<dbReference type="PANTHER" id="PTHR30231:SF41">
    <property type="entry name" value="DNA POLYMERASE III SUBUNIT EPSILON"/>
    <property type="match status" value="1"/>
</dbReference>
<dbReference type="SMART" id="SM00479">
    <property type="entry name" value="EXOIII"/>
    <property type="match status" value="1"/>
</dbReference>
<evidence type="ECO:0000313" key="15">
    <source>
        <dbReference type="EMBL" id="KKO11977.1"/>
    </source>
</evidence>
<evidence type="ECO:0000256" key="10">
    <source>
        <dbReference type="ARBA" id="ARBA00022839"/>
    </source>
</evidence>
<keyword evidence="8" id="KW-0479">Metal-binding</keyword>
<dbReference type="InterPro" id="IPR006054">
    <property type="entry name" value="DnaQ"/>
</dbReference>
<dbReference type="NCBIfam" id="TIGR00573">
    <property type="entry name" value="dnaq"/>
    <property type="match status" value="1"/>
</dbReference>
<dbReference type="GO" id="GO:0045004">
    <property type="term" value="P:DNA replication proofreading"/>
    <property type="evidence" value="ECO:0007669"/>
    <property type="project" value="TreeGrafter"/>
</dbReference>
<evidence type="ECO:0000256" key="8">
    <source>
        <dbReference type="ARBA" id="ARBA00022723"/>
    </source>
</evidence>
<keyword evidence="11" id="KW-0460">Magnesium</keyword>
<dbReference type="InterPro" id="IPR006309">
    <property type="entry name" value="DnaQ_proteo"/>
</dbReference>
<dbReference type="NCBIfam" id="TIGR01406">
    <property type="entry name" value="dnaQ_proteo"/>
    <property type="match status" value="1"/>
</dbReference>
<evidence type="ECO:0000256" key="13">
    <source>
        <dbReference type="ARBA" id="ARBA00023211"/>
    </source>
</evidence>
<dbReference type="GO" id="GO:0005829">
    <property type="term" value="C:cytosol"/>
    <property type="evidence" value="ECO:0007669"/>
    <property type="project" value="TreeGrafter"/>
</dbReference>
<reference evidence="15" key="1">
    <citation type="journal article" date="2015" name="Nature">
        <title>Complex archaea that bridge the gap between prokaryotes and eukaryotes.</title>
        <authorList>
            <person name="Spang A."/>
            <person name="Saw J.H."/>
            <person name="Jorgensen S.L."/>
            <person name="Zaremba-Niedzwiedzka K."/>
            <person name="Martijn J."/>
            <person name="Lind A.E."/>
            <person name="van Eijk R."/>
            <person name="Schleper C."/>
            <person name="Guy L."/>
            <person name="Ettema T.J."/>
        </authorList>
    </citation>
    <scope>NUCLEOTIDE SEQUENCE</scope>
</reference>
<evidence type="ECO:0000256" key="1">
    <source>
        <dbReference type="ARBA" id="ARBA00001936"/>
    </source>
</evidence>
<evidence type="ECO:0000256" key="2">
    <source>
        <dbReference type="ARBA" id="ARBA00001946"/>
    </source>
</evidence>
<dbReference type="PANTHER" id="PTHR30231">
    <property type="entry name" value="DNA POLYMERASE III SUBUNIT EPSILON"/>
    <property type="match status" value="1"/>
</dbReference>
<dbReference type="Pfam" id="PF00929">
    <property type="entry name" value="RNase_T"/>
    <property type="match status" value="1"/>
</dbReference>
<dbReference type="GO" id="GO:0003677">
    <property type="term" value="F:DNA binding"/>
    <property type="evidence" value="ECO:0007669"/>
    <property type="project" value="InterPro"/>
</dbReference>
<proteinExistence type="predicted"/>
<dbReference type="FunFam" id="3.30.420.10:FF:000012">
    <property type="entry name" value="DNA polymerase III subunit epsilon"/>
    <property type="match status" value="1"/>
</dbReference>
<evidence type="ECO:0000256" key="3">
    <source>
        <dbReference type="ARBA" id="ARBA00020352"/>
    </source>
</evidence>